<name>A0A507BZY7_9FUNG</name>
<dbReference type="STRING" id="1806994.A0A507BZY7"/>
<keyword evidence="4" id="KW-1185">Reference proteome</keyword>
<organism evidence="3 4">
    <name type="scientific">Synchytrium microbalum</name>
    <dbReference type="NCBI Taxonomy" id="1806994"/>
    <lineage>
        <taxon>Eukaryota</taxon>
        <taxon>Fungi</taxon>
        <taxon>Fungi incertae sedis</taxon>
        <taxon>Chytridiomycota</taxon>
        <taxon>Chytridiomycota incertae sedis</taxon>
        <taxon>Chytridiomycetes</taxon>
        <taxon>Synchytriales</taxon>
        <taxon>Synchytriaceae</taxon>
        <taxon>Synchytrium</taxon>
    </lineage>
</organism>
<keyword evidence="1" id="KW-0175">Coiled coil</keyword>
<dbReference type="OrthoDB" id="445362at2759"/>
<evidence type="ECO:0000256" key="1">
    <source>
        <dbReference type="SAM" id="Coils"/>
    </source>
</evidence>
<dbReference type="GO" id="GO:0030479">
    <property type="term" value="C:actin cortical patch"/>
    <property type="evidence" value="ECO:0007669"/>
    <property type="project" value="TreeGrafter"/>
</dbReference>
<protein>
    <recommendedName>
        <fullName evidence="2">SPIN90/Ldb17 leucine-rich domain-containing protein</fullName>
    </recommendedName>
</protein>
<dbReference type="GO" id="GO:0006897">
    <property type="term" value="P:endocytosis"/>
    <property type="evidence" value="ECO:0007669"/>
    <property type="project" value="TreeGrafter"/>
</dbReference>
<dbReference type="AlphaFoldDB" id="A0A507BZY7"/>
<evidence type="ECO:0000313" key="4">
    <source>
        <dbReference type="Proteomes" id="UP000319731"/>
    </source>
</evidence>
<evidence type="ECO:0000259" key="2">
    <source>
        <dbReference type="Pfam" id="PF09431"/>
    </source>
</evidence>
<reference evidence="3 4" key="1">
    <citation type="journal article" date="2019" name="Sci. Rep.">
        <title>Comparative genomics of chytrid fungi reveal insights into the obligate biotrophic and pathogenic lifestyle of Synchytrium endobioticum.</title>
        <authorList>
            <person name="van de Vossenberg B.T.L.H."/>
            <person name="Warris S."/>
            <person name="Nguyen H.D.T."/>
            <person name="van Gent-Pelzer M.P.E."/>
            <person name="Joly D.L."/>
            <person name="van de Geest H.C."/>
            <person name="Bonants P.J.M."/>
            <person name="Smith D.S."/>
            <person name="Levesque C.A."/>
            <person name="van der Lee T.A.J."/>
        </authorList>
    </citation>
    <scope>NUCLEOTIDE SEQUENCE [LARGE SCALE GENOMIC DNA]</scope>
    <source>
        <strain evidence="3 4">JEL517</strain>
    </source>
</reference>
<sequence>MQEERDAAQAKEETERMKELEQLLHDLDDTLSQPVEDIVPIVESVMQSVASKIHAIRGSHDMKIIAEELCQSKLFTDEGDQFAKILAKQDIEKLDADKGYVVVSLLFHVGQLSPNVYRRLAEDDWFTKLRDVVLSRAWASAVFNKGDRMHHAAARLLYEVCRVQELSISEMELLNDELIQSICDTIERTRDDHREEFNYDLIRLLLIFNDQFTKKNARTLVMINRVLSSVGSRISHSKTLTENLVFMFNRADDMPTQILLIEFLKVLFEDSTTWDIIYTNDLRIVLDVIVRETRNVEDELQYMYINMLPPLLLNTNLGELNYKKEETSKLLHELIHDRFGHVSLRVRKAAEKVLADTEAILNH</sequence>
<dbReference type="EMBL" id="QEAO01000046">
    <property type="protein sequence ID" value="TPX31364.1"/>
    <property type="molecule type" value="Genomic_DNA"/>
</dbReference>
<feature type="coiled-coil region" evidence="1">
    <location>
        <begin position="3"/>
        <end position="30"/>
    </location>
</feature>
<dbReference type="GO" id="GO:0051666">
    <property type="term" value="P:actin cortical patch localization"/>
    <property type="evidence" value="ECO:0007669"/>
    <property type="project" value="TreeGrafter"/>
</dbReference>
<dbReference type="Pfam" id="PF09431">
    <property type="entry name" value="SPIN90_LRD"/>
    <property type="match status" value="1"/>
</dbReference>
<evidence type="ECO:0000313" key="3">
    <source>
        <dbReference type="EMBL" id="TPX31364.1"/>
    </source>
</evidence>
<dbReference type="Proteomes" id="UP000319731">
    <property type="component" value="Unassembled WGS sequence"/>
</dbReference>
<dbReference type="PANTHER" id="PTHR13357">
    <property type="entry name" value="SH3 ADAPTER PROTEIN SPIN90 NCK INTERACTING PROTEIN WITH SH3 DOMAIN"/>
    <property type="match status" value="1"/>
</dbReference>
<feature type="domain" description="SPIN90/Ldb17 leucine-rich" evidence="2">
    <location>
        <begin position="195"/>
        <end position="326"/>
    </location>
</feature>
<dbReference type="GO" id="GO:0071933">
    <property type="term" value="F:Arp2/3 complex binding"/>
    <property type="evidence" value="ECO:0007669"/>
    <property type="project" value="TreeGrafter"/>
</dbReference>
<dbReference type="InterPro" id="IPR030125">
    <property type="entry name" value="SPIN90/Ldb17"/>
</dbReference>
<dbReference type="GeneID" id="42006501"/>
<dbReference type="InterPro" id="IPR018556">
    <property type="entry name" value="SPIN90/Ldb17_LRD"/>
</dbReference>
<gene>
    <name evidence="3" type="ORF">SmJEL517_g05278</name>
</gene>
<dbReference type="RefSeq" id="XP_031022811.1">
    <property type="nucleotide sequence ID" value="XM_031171204.1"/>
</dbReference>
<accession>A0A507BZY7</accession>
<comment type="caution">
    <text evidence="3">The sequence shown here is derived from an EMBL/GenBank/DDBJ whole genome shotgun (WGS) entry which is preliminary data.</text>
</comment>
<proteinExistence type="predicted"/>
<dbReference type="GO" id="GO:0000147">
    <property type="term" value="P:actin cortical patch assembly"/>
    <property type="evidence" value="ECO:0007669"/>
    <property type="project" value="TreeGrafter"/>
</dbReference>
<dbReference type="PANTHER" id="PTHR13357:SF1">
    <property type="entry name" value="NCK-INTERACTING PROTEIN WITH SH3 DOMAIN"/>
    <property type="match status" value="1"/>
</dbReference>